<name>A0AAV3X7J4_9CYAN</name>
<dbReference type="Proteomes" id="UP001050975">
    <property type="component" value="Unassembled WGS sequence"/>
</dbReference>
<dbReference type="InterPro" id="IPR000836">
    <property type="entry name" value="PRTase_dom"/>
</dbReference>
<dbReference type="Pfam" id="PF00156">
    <property type="entry name" value="Pribosyltran"/>
    <property type="match status" value="1"/>
</dbReference>
<evidence type="ECO:0000259" key="1">
    <source>
        <dbReference type="Pfam" id="PF00156"/>
    </source>
</evidence>
<protein>
    <submittedName>
        <fullName evidence="2">Phosphoribosyltransferase</fullName>
    </submittedName>
</protein>
<feature type="domain" description="Phosphoribosyltransferase" evidence="1">
    <location>
        <begin position="10"/>
        <end position="177"/>
    </location>
</feature>
<dbReference type="Gene3D" id="3.40.50.2020">
    <property type="match status" value="1"/>
</dbReference>
<sequence>MQFKDRTAAGQMLANQLSAYANRRDVLVLALPRGGVPVAYEVAVALNAPLDVFLVQKLGVPGCEDLAMGAIASGGFRVINSEVVAAHRIRCGIVERVAYRERWELQRRELVYRGNRRSLDVYDSTIILVDDGIATGATMRAAILALRQQEAKKIVIAVPVAPAKTYAQLRPEVDEIFCLLTPERLYALRAWYYKFPAIADQQVQQILELANQSQLAA</sequence>
<accession>A0AAV3X7J4</accession>
<dbReference type="Gene3D" id="3.30.1310.20">
    <property type="entry name" value="PRTase-like"/>
    <property type="match status" value="1"/>
</dbReference>
<dbReference type="AlphaFoldDB" id="A0AAV3X7J4"/>
<dbReference type="EMBL" id="BLAY01000040">
    <property type="protein sequence ID" value="GET38134.1"/>
    <property type="molecule type" value="Genomic_DNA"/>
</dbReference>
<evidence type="ECO:0000313" key="2">
    <source>
        <dbReference type="EMBL" id="GET38134.1"/>
    </source>
</evidence>
<dbReference type="CDD" id="cd06223">
    <property type="entry name" value="PRTases_typeI"/>
    <property type="match status" value="1"/>
</dbReference>
<dbReference type="SUPFAM" id="SSF53271">
    <property type="entry name" value="PRTase-like"/>
    <property type="match status" value="1"/>
</dbReference>
<organism evidence="2 3">
    <name type="scientific">Microseira wollei NIES-4236</name>
    <dbReference type="NCBI Taxonomy" id="2530354"/>
    <lineage>
        <taxon>Bacteria</taxon>
        <taxon>Bacillati</taxon>
        <taxon>Cyanobacteriota</taxon>
        <taxon>Cyanophyceae</taxon>
        <taxon>Oscillatoriophycideae</taxon>
        <taxon>Aerosakkonematales</taxon>
        <taxon>Aerosakkonemataceae</taxon>
        <taxon>Microseira</taxon>
    </lineage>
</organism>
<keyword evidence="2" id="KW-0328">Glycosyltransferase</keyword>
<proteinExistence type="predicted"/>
<dbReference type="GO" id="GO:0016757">
    <property type="term" value="F:glycosyltransferase activity"/>
    <property type="evidence" value="ECO:0007669"/>
    <property type="project" value="UniProtKB-KW"/>
</dbReference>
<dbReference type="InterPro" id="IPR029057">
    <property type="entry name" value="PRTase-like"/>
</dbReference>
<dbReference type="RefSeq" id="WP_226580800.1">
    <property type="nucleotide sequence ID" value="NZ_BLAY01000040.1"/>
</dbReference>
<keyword evidence="3" id="KW-1185">Reference proteome</keyword>
<reference evidence="2" key="1">
    <citation type="submission" date="2019-10" db="EMBL/GenBank/DDBJ databases">
        <title>Draft genome sequece of Microseira wollei NIES-4236.</title>
        <authorList>
            <person name="Yamaguchi H."/>
            <person name="Suzuki S."/>
            <person name="Kawachi M."/>
        </authorList>
    </citation>
    <scope>NUCLEOTIDE SEQUENCE</scope>
    <source>
        <strain evidence="2">NIES-4236</strain>
    </source>
</reference>
<gene>
    <name evidence="2" type="ORF">MiSe_28880</name>
</gene>
<keyword evidence="2" id="KW-0808">Transferase</keyword>
<evidence type="ECO:0000313" key="3">
    <source>
        <dbReference type="Proteomes" id="UP001050975"/>
    </source>
</evidence>
<comment type="caution">
    <text evidence="2">The sequence shown here is derived from an EMBL/GenBank/DDBJ whole genome shotgun (WGS) entry which is preliminary data.</text>
</comment>